<dbReference type="Proteomes" id="UP000031647">
    <property type="component" value="Chromosome"/>
</dbReference>
<proteinExistence type="predicted"/>
<dbReference type="AlphaFoldDB" id="A0A0A6ZW58"/>
<reference evidence="1 2" key="1">
    <citation type="submission" date="2013-09" db="EMBL/GenBank/DDBJ databases">
        <title>Comparative genomics of Sd1617 to representative strains in evaluating its pathogenesis.</title>
        <authorList>
            <person name="Aksomboon Vongsawan A."/>
            <person name="Kapatral V."/>
            <person name="Vaisvil B."/>
            <person name="Serichantalergs O."/>
            <person name="Hale T.L."/>
            <person name="Mason C.J."/>
        </authorList>
    </citation>
    <scope>NUCLEOTIDE SEQUENCE [LARGE SCALE GENOMIC DNA]</scope>
    <source>
        <strain evidence="1 2">1617</strain>
    </source>
</reference>
<name>A0A0A6ZW58_SHIDY</name>
<protein>
    <submittedName>
        <fullName evidence="1">Uncharacterized protein</fullName>
    </submittedName>
</protein>
<accession>A0A0A6ZW58</accession>
<dbReference type="PATRIC" id="fig|754093.4.peg.3174"/>
<organism evidence="1 2">
    <name type="scientific">Shigella dysenteriae 1617</name>
    <dbReference type="NCBI Taxonomy" id="754093"/>
    <lineage>
        <taxon>Bacteria</taxon>
        <taxon>Pseudomonadati</taxon>
        <taxon>Pseudomonadota</taxon>
        <taxon>Gammaproteobacteria</taxon>
        <taxon>Enterobacterales</taxon>
        <taxon>Enterobacteriaceae</taxon>
        <taxon>Shigella</taxon>
    </lineage>
</organism>
<dbReference type="HOGENOM" id="CLU_3391339_0_0_6"/>
<gene>
    <name evidence="1" type="ORF">Asd1617_03262</name>
</gene>
<evidence type="ECO:0000313" key="2">
    <source>
        <dbReference type="Proteomes" id="UP000031647"/>
    </source>
</evidence>
<dbReference type="KEGG" id="sdz:Asd1617_03262"/>
<evidence type="ECO:0000313" key="1">
    <source>
        <dbReference type="EMBL" id="AHA66089.1"/>
    </source>
</evidence>
<sequence>MGSVRYCQYTSVMRMGETNGNCSNESYQSRWN</sequence>
<dbReference type="EMBL" id="CP006736">
    <property type="protein sequence ID" value="AHA66089.1"/>
    <property type="molecule type" value="Genomic_DNA"/>
</dbReference>